<proteinExistence type="predicted"/>
<keyword evidence="2" id="KW-0732">Signal</keyword>
<feature type="chain" id="PRO_5006064854" evidence="2">
    <location>
        <begin position="32"/>
        <end position="83"/>
    </location>
</feature>
<dbReference type="EMBL" id="CYUD01000002">
    <property type="protein sequence ID" value="CUJ89070.1"/>
    <property type="molecule type" value="Genomic_DNA"/>
</dbReference>
<gene>
    <name evidence="3" type="ORF">RUE5091_00814</name>
</gene>
<organism evidence="3 4">
    <name type="scientific">Ruegeria denitrificans</name>
    <dbReference type="NCBI Taxonomy" id="1715692"/>
    <lineage>
        <taxon>Bacteria</taxon>
        <taxon>Pseudomonadati</taxon>
        <taxon>Pseudomonadota</taxon>
        <taxon>Alphaproteobacteria</taxon>
        <taxon>Rhodobacterales</taxon>
        <taxon>Roseobacteraceae</taxon>
        <taxon>Ruegeria</taxon>
    </lineage>
</organism>
<evidence type="ECO:0000256" key="1">
    <source>
        <dbReference type="SAM" id="MobiDB-lite"/>
    </source>
</evidence>
<sequence length="83" mass="9498">MQRCPMTLVKLAKCFLVVSLLATTLSAAAIAKPNGYPGENSTYNPDPVEEAKRKADRAKRIEARKKRREEKRLERLNRKNRSN</sequence>
<feature type="signal peptide" evidence="2">
    <location>
        <begin position="1"/>
        <end position="31"/>
    </location>
</feature>
<dbReference type="STRING" id="1715692.RUE5091_00814"/>
<dbReference type="Proteomes" id="UP000051260">
    <property type="component" value="Unassembled WGS sequence"/>
</dbReference>
<feature type="region of interest" description="Disordered" evidence="1">
    <location>
        <begin position="31"/>
        <end position="83"/>
    </location>
</feature>
<feature type="compositionally biased region" description="Basic and acidic residues" evidence="1">
    <location>
        <begin position="49"/>
        <end position="61"/>
    </location>
</feature>
<protein>
    <submittedName>
        <fullName evidence="3">Uncharacterized protein</fullName>
    </submittedName>
</protein>
<evidence type="ECO:0000313" key="4">
    <source>
        <dbReference type="Proteomes" id="UP000051260"/>
    </source>
</evidence>
<name>A0A0P1I440_9RHOB</name>
<reference evidence="4" key="1">
    <citation type="submission" date="2015-09" db="EMBL/GenBank/DDBJ databases">
        <authorList>
            <person name="Rodrigo-Torres L."/>
            <person name="Arahal D.R."/>
        </authorList>
    </citation>
    <scope>NUCLEOTIDE SEQUENCE [LARGE SCALE GENOMIC DNA]</scope>
    <source>
        <strain evidence="4">CECT 5091</strain>
    </source>
</reference>
<keyword evidence="4" id="KW-1185">Reference proteome</keyword>
<dbReference type="AlphaFoldDB" id="A0A0P1I440"/>
<accession>A0A0P1I440</accession>
<evidence type="ECO:0000313" key="3">
    <source>
        <dbReference type="EMBL" id="CUJ89070.1"/>
    </source>
</evidence>
<evidence type="ECO:0000256" key="2">
    <source>
        <dbReference type="SAM" id="SignalP"/>
    </source>
</evidence>